<sequence>MKESYPDEIMLCFVQGFGESERGFNKNREFDRHVSSEAALKYKKRGKRVSLQLDSGEVEEPVEYRAKKSQGLVTGKSLRLSSGGRFPEVKRSLSDRFSVITDAGGKRPAKGLLTIRKTWSTGNFAAGAAGGGCGAPRSAPATPLQLEPHPPRSTKHEKQAIKPLSGSAPSVRAPPGAAGTGDTTDGKQPSKSRQKKFQRHFPQVGPEEKVLNYYSCALVGDLLLQGHLYITKNYFAFYSNVFGYVTKLLIPTISVLRITKEKVARIIPNAVGVCTRDERHVFGSLLSRDSTYKLMMHVWKAARAPEQAVPKPQVGDDDLRASEVDLEVSEYSPEDDSSSAGGDQPDAPSPPARRESEVIIAAAGGAAVIQPALLTGSASATRAATRWWRPLLAILAALLTFSAVLLAYKLYYAAHHVQEDLVKLSGEELYSELVRWRARLHGRAANELHAFLTTNLLLLTKVRQSLEALSGVILTDMAQTGTMHLNVDVPNETVFS</sequence>
<dbReference type="GO" id="GO:0120015">
    <property type="term" value="F:sterol transfer activity"/>
    <property type="evidence" value="ECO:0007669"/>
    <property type="project" value="TreeGrafter"/>
</dbReference>
<proteinExistence type="predicted"/>
<accession>A0AAD7YFZ2</accession>
<dbReference type="CDD" id="cd13220">
    <property type="entry name" value="PH-GRAM_GRAMDC"/>
    <property type="match status" value="1"/>
</dbReference>
<dbReference type="Gene3D" id="2.30.29.30">
    <property type="entry name" value="Pleckstrin-homology domain (PH domain)/Phosphotyrosine-binding domain (PTB)"/>
    <property type="match status" value="1"/>
</dbReference>
<keyword evidence="2" id="KW-0812">Transmembrane</keyword>
<organism evidence="4 5">
    <name type="scientific">Mythimna separata</name>
    <name type="common">Oriental armyworm</name>
    <name type="synonym">Pseudaletia separata</name>
    <dbReference type="NCBI Taxonomy" id="271217"/>
    <lineage>
        <taxon>Eukaryota</taxon>
        <taxon>Metazoa</taxon>
        <taxon>Ecdysozoa</taxon>
        <taxon>Arthropoda</taxon>
        <taxon>Hexapoda</taxon>
        <taxon>Insecta</taxon>
        <taxon>Pterygota</taxon>
        <taxon>Neoptera</taxon>
        <taxon>Endopterygota</taxon>
        <taxon>Lepidoptera</taxon>
        <taxon>Glossata</taxon>
        <taxon>Ditrysia</taxon>
        <taxon>Noctuoidea</taxon>
        <taxon>Noctuidae</taxon>
        <taxon>Noctuinae</taxon>
        <taxon>Hadenini</taxon>
        <taxon>Mythimna</taxon>
    </lineage>
</organism>
<feature type="region of interest" description="Disordered" evidence="1">
    <location>
        <begin position="129"/>
        <end position="201"/>
    </location>
</feature>
<name>A0AAD7YFZ2_MYTSE</name>
<dbReference type="InterPro" id="IPR011993">
    <property type="entry name" value="PH-like_dom_sf"/>
</dbReference>
<feature type="transmembrane region" description="Helical" evidence="2">
    <location>
        <begin position="387"/>
        <end position="408"/>
    </location>
</feature>
<dbReference type="SMART" id="SM00568">
    <property type="entry name" value="GRAM"/>
    <property type="match status" value="1"/>
</dbReference>
<gene>
    <name evidence="4" type="ORF">PYW07_002800</name>
</gene>
<feature type="compositionally biased region" description="Basic residues" evidence="1">
    <location>
        <begin position="190"/>
        <end position="199"/>
    </location>
</feature>
<keyword evidence="2" id="KW-1133">Transmembrane helix</keyword>
<dbReference type="InterPro" id="IPR051482">
    <property type="entry name" value="Cholesterol_transport"/>
</dbReference>
<dbReference type="InterPro" id="IPR004182">
    <property type="entry name" value="GRAM"/>
</dbReference>
<protein>
    <recommendedName>
        <fullName evidence="3">GRAM domain-containing protein</fullName>
    </recommendedName>
</protein>
<dbReference type="PANTHER" id="PTHR23319:SF13">
    <property type="entry name" value="GRAM DOMAIN-CONTAINING PROTEIN"/>
    <property type="match status" value="1"/>
</dbReference>
<feature type="region of interest" description="Disordered" evidence="1">
    <location>
        <begin position="330"/>
        <end position="354"/>
    </location>
</feature>
<evidence type="ECO:0000256" key="1">
    <source>
        <dbReference type="SAM" id="MobiDB-lite"/>
    </source>
</evidence>
<evidence type="ECO:0000313" key="5">
    <source>
        <dbReference type="Proteomes" id="UP001231518"/>
    </source>
</evidence>
<dbReference type="GO" id="GO:0005789">
    <property type="term" value="C:endoplasmic reticulum membrane"/>
    <property type="evidence" value="ECO:0007669"/>
    <property type="project" value="TreeGrafter"/>
</dbReference>
<evidence type="ECO:0000313" key="4">
    <source>
        <dbReference type="EMBL" id="KAJ8714575.1"/>
    </source>
</evidence>
<keyword evidence="2" id="KW-0472">Membrane</keyword>
<dbReference type="AlphaFoldDB" id="A0AAD7YFZ2"/>
<evidence type="ECO:0000259" key="3">
    <source>
        <dbReference type="SMART" id="SM00568"/>
    </source>
</evidence>
<comment type="caution">
    <text evidence="4">The sequence shown here is derived from an EMBL/GenBank/DDBJ whole genome shotgun (WGS) entry which is preliminary data.</text>
</comment>
<dbReference type="EMBL" id="JARGEI010000019">
    <property type="protein sequence ID" value="KAJ8714575.1"/>
    <property type="molecule type" value="Genomic_DNA"/>
</dbReference>
<keyword evidence="5" id="KW-1185">Reference proteome</keyword>
<feature type="compositionally biased region" description="Low complexity" evidence="1">
    <location>
        <begin position="173"/>
        <end position="183"/>
    </location>
</feature>
<dbReference type="GO" id="GO:0032366">
    <property type="term" value="P:intracellular sterol transport"/>
    <property type="evidence" value="ECO:0007669"/>
    <property type="project" value="TreeGrafter"/>
</dbReference>
<dbReference type="PANTHER" id="PTHR23319">
    <property type="entry name" value="GRAM DOMAIN CONTAINING 1B, ISOFORM E"/>
    <property type="match status" value="1"/>
</dbReference>
<dbReference type="Proteomes" id="UP001231518">
    <property type="component" value="Chromosome 13"/>
</dbReference>
<feature type="domain" description="GRAM" evidence="3">
    <location>
        <begin position="195"/>
        <end position="262"/>
    </location>
</feature>
<dbReference type="Pfam" id="PF02893">
    <property type="entry name" value="GRAM"/>
    <property type="match status" value="1"/>
</dbReference>
<reference evidence="4" key="1">
    <citation type="submission" date="2023-03" db="EMBL/GenBank/DDBJ databases">
        <title>Chromosome-level genomes of two armyworms, Mythimna separata and Mythimna loreyi, provide insights into the biosynthesis and reception of sex pheromones.</title>
        <authorList>
            <person name="Zhao H."/>
        </authorList>
    </citation>
    <scope>NUCLEOTIDE SEQUENCE</scope>
    <source>
        <strain evidence="4">BeijingLab</strain>
        <tissue evidence="4">Pupa</tissue>
    </source>
</reference>
<dbReference type="GO" id="GO:0140268">
    <property type="term" value="C:endoplasmic reticulum-plasma membrane contact site"/>
    <property type="evidence" value="ECO:0007669"/>
    <property type="project" value="TreeGrafter"/>
</dbReference>
<evidence type="ECO:0000256" key="2">
    <source>
        <dbReference type="SAM" id="Phobius"/>
    </source>
</evidence>
<dbReference type="GO" id="GO:0005886">
    <property type="term" value="C:plasma membrane"/>
    <property type="evidence" value="ECO:0007669"/>
    <property type="project" value="TreeGrafter"/>
</dbReference>
<dbReference type="GO" id="GO:0032934">
    <property type="term" value="F:sterol binding"/>
    <property type="evidence" value="ECO:0007669"/>
    <property type="project" value="TreeGrafter"/>
</dbReference>